<protein>
    <recommendedName>
        <fullName evidence="5">Scaffolding protein</fullName>
    </recommendedName>
</protein>
<reference evidence="3 4" key="1">
    <citation type="submission" date="2024-10" db="EMBL/GenBank/DDBJ databases">
        <title>The Natural Products Discovery Center: Release of the First 8490 Sequenced Strains for Exploring Actinobacteria Biosynthetic Diversity.</title>
        <authorList>
            <person name="Kalkreuter E."/>
            <person name="Kautsar S.A."/>
            <person name="Yang D."/>
            <person name="Bader C.D."/>
            <person name="Teijaro C.N."/>
            <person name="Fluegel L."/>
            <person name="Davis C.M."/>
            <person name="Simpson J.R."/>
            <person name="Lauterbach L."/>
            <person name="Steele A.D."/>
            <person name="Gui C."/>
            <person name="Meng S."/>
            <person name="Li G."/>
            <person name="Viehrig K."/>
            <person name="Ye F."/>
            <person name="Su P."/>
            <person name="Kiefer A.F."/>
            <person name="Nichols A."/>
            <person name="Cepeda A.J."/>
            <person name="Yan W."/>
            <person name="Fan B."/>
            <person name="Jiang Y."/>
            <person name="Adhikari A."/>
            <person name="Zheng C.-J."/>
            <person name="Schuster L."/>
            <person name="Cowan T.M."/>
            <person name="Smanski M.J."/>
            <person name="Chevrette M.G."/>
            <person name="De Carvalho L.P.S."/>
            <person name="Shen B."/>
        </authorList>
    </citation>
    <scope>NUCLEOTIDE SEQUENCE [LARGE SCALE GENOMIC DNA]</scope>
    <source>
        <strain evidence="3 4">NPDC005497</strain>
    </source>
</reference>
<dbReference type="RefSeq" id="WP_389835551.1">
    <property type="nucleotide sequence ID" value="NZ_JBIAJP010000021.1"/>
</dbReference>
<dbReference type="EMBL" id="JBIAJP010000021">
    <property type="protein sequence ID" value="MFF0009597.1"/>
    <property type="molecule type" value="Genomic_DNA"/>
</dbReference>
<proteinExistence type="predicted"/>
<keyword evidence="4" id="KW-1185">Reference proteome</keyword>
<comment type="caution">
    <text evidence="3">The sequence shown here is derived from an EMBL/GenBank/DDBJ whole genome shotgun (WGS) entry which is preliminary data.</text>
</comment>
<feature type="compositionally biased region" description="Pro residues" evidence="2">
    <location>
        <begin position="58"/>
        <end position="68"/>
    </location>
</feature>
<evidence type="ECO:0000256" key="1">
    <source>
        <dbReference type="SAM" id="Coils"/>
    </source>
</evidence>
<feature type="region of interest" description="Disordered" evidence="2">
    <location>
        <begin position="1"/>
        <end position="78"/>
    </location>
</feature>
<evidence type="ECO:0000256" key="2">
    <source>
        <dbReference type="SAM" id="MobiDB-lite"/>
    </source>
</evidence>
<organism evidence="3 4">
    <name type="scientific">Streptomyces tibetensis</name>
    <dbReference type="NCBI Taxonomy" id="2382123"/>
    <lineage>
        <taxon>Bacteria</taxon>
        <taxon>Bacillati</taxon>
        <taxon>Actinomycetota</taxon>
        <taxon>Actinomycetes</taxon>
        <taxon>Kitasatosporales</taxon>
        <taxon>Streptomycetaceae</taxon>
        <taxon>Streptomyces</taxon>
    </lineage>
</organism>
<dbReference type="Proteomes" id="UP001601422">
    <property type="component" value="Unassembled WGS sequence"/>
</dbReference>
<gene>
    <name evidence="3" type="ORF">ACFYQT_40085</name>
</gene>
<feature type="coiled-coil region" evidence="1">
    <location>
        <begin position="122"/>
        <end position="152"/>
    </location>
</feature>
<feature type="compositionally biased region" description="Basic residues" evidence="2">
    <location>
        <begin position="1"/>
        <end position="11"/>
    </location>
</feature>
<keyword evidence="1" id="KW-0175">Coiled coil</keyword>
<sequence length="270" mass="28980">MRRPAQHHRHGPATAPGWVRPYTGLPGIAVFYNDGGSQGDGGGQPAPSPADLANRAPQPQPPANPPAPSSDEEKVSLTQRRLNVIMRDEKEEGRRAAYRAVAEAAGLDPDTFDPAKFGDIFKQAEQARQQQLSEEQRRLEELTAREQAIADREAKAKQLADEAARRDRDTRIRSALVSLGATGDDLEDAAALLRVPDDATDEQITQAAQQLKERRGVLFGTVAPQTLPPAPSGGPAGGNAPRQPTGTKDAVRDAARKRALEMGLRTDDAA</sequence>
<evidence type="ECO:0000313" key="3">
    <source>
        <dbReference type="EMBL" id="MFF0009597.1"/>
    </source>
</evidence>
<name>A0ABW6NB02_9ACTN</name>
<evidence type="ECO:0008006" key="5">
    <source>
        <dbReference type="Google" id="ProtNLM"/>
    </source>
</evidence>
<feature type="region of interest" description="Disordered" evidence="2">
    <location>
        <begin position="222"/>
        <end position="252"/>
    </location>
</feature>
<accession>A0ABW6NB02</accession>
<evidence type="ECO:0000313" key="4">
    <source>
        <dbReference type="Proteomes" id="UP001601422"/>
    </source>
</evidence>